<evidence type="ECO:0000313" key="9">
    <source>
        <dbReference type="Proteomes" id="UP000019486"/>
    </source>
</evidence>
<feature type="domain" description="Response regulatory" evidence="7">
    <location>
        <begin position="2"/>
        <end position="114"/>
    </location>
</feature>
<keyword evidence="3" id="KW-0805">Transcription regulation</keyword>
<keyword evidence="2" id="KW-0902">Two-component regulatory system</keyword>
<dbReference type="Gene3D" id="3.40.50.2300">
    <property type="match status" value="1"/>
</dbReference>
<dbReference type="GO" id="GO:0005829">
    <property type="term" value="C:cytosol"/>
    <property type="evidence" value="ECO:0007669"/>
    <property type="project" value="TreeGrafter"/>
</dbReference>
<evidence type="ECO:0000256" key="3">
    <source>
        <dbReference type="ARBA" id="ARBA00023015"/>
    </source>
</evidence>
<dbReference type="RefSeq" id="WP_037446072.1">
    <property type="nucleotide sequence ID" value="NZ_AVFL01000001.1"/>
</dbReference>
<dbReference type="EMBL" id="AVFL01000001">
    <property type="protein sequence ID" value="EWY42648.1"/>
    <property type="molecule type" value="Genomic_DNA"/>
</dbReference>
<dbReference type="AlphaFoldDB" id="W9HFK0"/>
<gene>
    <name evidence="8" type="ORF">N825_01900</name>
</gene>
<dbReference type="Proteomes" id="UP000019486">
    <property type="component" value="Unassembled WGS sequence"/>
</dbReference>
<dbReference type="Pfam" id="PF00072">
    <property type="entry name" value="Response_reg"/>
    <property type="match status" value="1"/>
</dbReference>
<evidence type="ECO:0000256" key="2">
    <source>
        <dbReference type="ARBA" id="ARBA00023012"/>
    </source>
</evidence>
<evidence type="ECO:0000256" key="5">
    <source>
        <dbReference type="ARBA" id="ARBA00023163"/>
    </source>
</evidence>
<name>W9HFK0_9PROT</name>
<keyword evidence="4" id="KW-0238">DNA-binding</keyword>
<dbReference type="GO" id="GO:0032993">
    <property type="term" value="C:protein-DNA complex"/>
    <property type="evidence" value="ECO:0007669"/>
    <property type="project" value="TreeGrafter"/>
</dbReference>
<sequence>MRILIVEDEAIIALCIGMTLREAGHDVMGPVSSLSACAKLAGDTMPDLALVDINLESGGSGVDVARMLMERWGVMSIFVSAQEVVARRARDAAVAHLNKPFDTKTLLASVDIAETLLQGVMPTRVPFGLELFVQPGDLRPLH</sequence>
<organism evidence="8 9">
    <name type="scientific">Skermanella stibiiresistens SB22</name>
    <dbReference type="NCBI Taxonomy" id="1385369"/>
    <lineage>
        <taxon>Bacteria</taxon>
        <taxon>Pseudomonadati</taxon>
        <taxon>Pseudomonadota</taxon>
        <taxon>Alphaproteobacteria</taxon>
        <taxon>Rhodospirillales</taxon>
        <taxon>Azospirillaceae</taxon>
        <taxon>Skermanella</taxon>
    </lineage>
</organism>
<evidence type="ECO:0000256" key="1">
    <source>
        <dbReference type="ARBA" id="ARBA00022553"/>
    </source>
</evidence>
<feature type="modified residue" description="4-aspartylphosphate" evidence="6">
    <location>
        <position position="52"/>
    </location>
</feature>
<dbReference type="PANTHER" id="PTHR48111">
    <property type="entry name" value="REGULATOR OF RPOS"/>
    <property type="match status" value="1"/>
</dbReference>
<dbReference type="SUPFAM" id="SSF52172">
    <property type="entry name" value="CheY-like"/>
    <property type="match status" value="1"/>
</dbReference>
<evidence type="ECO:0000256" key="6">
    <source>
        <dbReference type="PROSITE-ProRule" id="PRU00169"/>
    </source>
</evidence>
<keyword evidence="1 6" id="KW-0597">Phosphoprotein</keyword>
<dbReference type="STRING" id="1385369.N825_01900"/>
<dbReference type="PROSITE" id="PS50110">
    <property type="entry name" value="RESPONSE_REGULATORY"/>
    <property type="match status" value="1"/>
</dbReference>
<protein>
    <submittedName>
        <fullName evidence="8">Regulator</fullName>
    </submittedName>
</protein>
<dbReference type="SMART" id="SM00448">
    <property type="entry name" value="REC"/>
    <property type="match status" value="1"/>
</dbReference>
<dbReference type="InterPro" id="IPR001789">
    <property type="entry name" value="Sig_transdc_resp-reg_receiver"/>
</dbReference>
<keyword evidence="9" id="KW-1185">Reference proteome</keyword>
<accession>W9HFK0</accession>
<dbReference type="PANTHER" id="PTHR48111:SF1">
    <property type="entry name" value="TWO-COMPONENT RESPONSE REGULATOR ORR33"/>
    <property type="match status" value="1"/>
</dbReference>
<dbReference type="GO" id="GO:0000976">
    <property type="term" value="F:transcription cis-regulatory region binding"/>
    <property type="evidence" value="ECO:0007669"/>
    <property type="project" value="TreeGrafter"/>
</dbReference>
<dbReference type="OrthoDB" id="7060229at2"/>
<evidence type="ECO:0000256" key="4">
    <source>
        <dbReference type="ARBA" id="ARBA00023125"/>
    </source>
</evidence>
<evidence type="ECO:0000259" key="7">
    <source>
        <dbReference type="PROSITE" id="PS50110"/>
    </source>
</evidence>
<proteinExistence type="predicted"/>
<dbReference type="InterPro" id="IPR039420">
    <property type="entry name" value="WalR-like"/>
</dbReference>
<evidence type="ECO:0000313" key="8">
    <source>
        <dbReference type="EMBL" id="EWY42648.1"/>
    </source>
</evidence>
<comment type="caution">
    <text evidence="8">The sequence shown here is derived from an EMBL/GenBank/DDBJ whole genome shotgun (WGS) entry which is preliminary data.</text>
</comment>
<reference evidence="8 9" key="1">
    <citation type="submission" date="2013-08" db="EMBL/GenBank/DDBJ databases">
        <title>The genome sequence of Skermanella stibiiresistens.</title>
        <authorList>
            <person name="Zhu W."/>
            <person name="Wang G."/>
        </authorList>
    </citation>
    <scope>NUCLEOTIDE SEQUENCE [LARGE SCALE GENOMIC DNA]</scope>
    <source>
        <strain evidence="8 9">SB22</strain>
    </source>
</reference>
<dbReference type="GO" id="GO:0000156">
    <property type="term" value="F:phosphorelay response regulator activity"/>
    <property type="evidence" value="ECO:0007669"/>
    <property type="project" value="TreeGrafter"/>
</dbReference>
<dbReference type="GO" id="GO:0006355">
    <property type="term" value="P:regulation of DNA-templated transcription"/>
    <property type="evidence" value="ECO:0007669"/>
    <property type="project" value="TreeGrafter"/>
</dbReference>
<keyword evidence="5" id="KW-0804">Transcription</keyword>
<dbReference type="InterPro" id="IPR011006">
    <property type="entry name" value="CheY-like_superfamily"/>
</dbReference>